<dbReference type="RefSeq" id="WP_044615712.1">
    <property type="nucleotide sequence ID" value="NZ_CP007142.1"/>
</dbReference>
<keyword evidence="2" id="KW-1185">Reference proteome</keyword>
<dbReference type="KEGG" id="gsn:YC6258_00665"/>
<accession>A0A0C5UZI8</accession>
<evidence type="ECO:0000313" key="2">
    <source>
        <dbReference type="Proteomes" id="UP000032266"/>
    </source>
</evidence>
<sequence length="107" mass="12327">MDNIKAKVDEALQQLLSCLHPKDSQWLSNQVQQHALLSEFESLLDQEELEISRISQLVTRHTDLQAYFDLLSPATPVSDALRNSLRRHLLTQANTLMQDEIHADRNH</sequence>
<organism evidence="1 2">
    <name type="scientific">Gynuella sunshinyii YC6258</name>
    <dbReference type="NCBI Taxonomy" id="1445510"/>
    <lineage>
        <taxon>Bacteria</taxon>
        <taxon>Pseudomonadati</taxon>
        <taxon>Pseudomonadota</taxon>
        <taxon>Gammaproteobacteria</taxon>
        <taxon>Oceanospirillales</taxon>
        <taxon>Saccharospirillaceae</taxon>
        <taxon>Gynuella</taxon>
    </lineage>
</organism>
<gene>
    <name evidence="1" type="ORF">YC6258_00665</name>
</gene>
<dbReference type="STRING" id="1445510.YC6258_00665"/>
<protein>
    <submittedName>
        <fullName evidence="1">Uncharacterized protein</fullName>
    </submittedName>
</protein>
<dbReference type="AlphaFoldDB" id="A0A0C5UZI8"/>
<evidence type="ECO:0000313" key="1">
    <source>
        <dbReference type="EMBL" id="AJQ92715.1"/>
    </source>
</evidence>
<dbReference type="EMBL" id="CP007142">
    <property type="protein sequence ID" value="AJQ92715.1"/>
    <property type="molecule type" value="Genomic_DNA"/>
</dbReference>
<proteinExistence type="predicted"/>
<name>A0A0C5UZI8_9GAMM</name>
<dbReference type="HOGENOM" id="CLU_2206325_0_0_6"/>
<dbReference type="Proteomes" id="UP000032266">
    <property type="component" value="Chromosome"/>
</dbReference>
<reference evidence="1 2" key="1">
    <citation type="submission" date="2014-01" db="EMBL/GenBank/DDBJ databases">
        <title>Full genme sequencing of cellulolytic bacterium Gynuella sunshinyii YC6258T gen. nov., sp. nov.</title>
        <authorList>
            <person name="Khan H."/>
            <person name="Chung E.J."/>
            <person name="Chung Y.R."/>
        </authorList>
    </citation>
    <scope>NUCLEOTIDE SEQUENCE [LARGE SCALE GENOMIC DNA]</scope>
    <source>
        <strain evidence="1 2">YC6258</strain>
    </source>
</reference>